<dbReference type="GO" id="GO:0004386">
    <property type="term" value="F:helicase activity"/>
    <property type="evidence" value="ECO:0007669"/>
    <property type="project" value="UniProtKB-KW"/>
</dbReference>
<dbReference type="InterPro" id="IPR045529">
    <property type="entry name" value="DUF6469"/>
</dbReference>
<dbReference type="CDD" id="cd18808">
    <property type="entry name" value="SF1_C_Upf1"/>
    <property type="match status" value="1"/>
</dbReference>
<dbReference type="EMBL" id="JBGMDY010000011">
    <property type="protein sequence ID" value="KAL2317322.1"/>
    <property type="molecule type" value="Genomic_DNA"/>
</dbReference>
<evidence type="ECO:0008006" key="10">
    <source>
        <dbReference type="Google" id="ProtNLM"/>
    </source>
</evidence>
<feature type="domain" description="DUF6469" evidence="7">
    <location>
        <begin position="81"/>
        <end position="212"/>
    </location>
</feature>
<dbReference type="Proteomes" id="UP001603857">
    <property type="component" value="Unassembled WGS sequence"/>
</dbReference>
<dbReference type="FunFam" id="3.40.50.300:FF:000326">
    <property type="entry name" value="P-loop containing nucleoside triphosphate hydrolase"/>
    <property type="match status" value="1"/>
</dbReference>
<feature type="domain" description="DNA2/NAM7 helicase-like C-terminal" evidence="6">
    <location>
        <begin position="651"/>
        <end position="848"/>
    </location>
</feature>
<keyword evidence="1" id="KW-0547">Nucleotide-binding</keyword>
<evidence type="ECO:0000259" key="6">
    <source>
        <dbReference type="Pfam" id="PF13087"/>
    </source>
</evidence>
<dbReference type="GO" id="GO:0016787">
    <property type="term" value="F:hydrolase activity"/>
    <property type="evidence" value="ECO:0007669"/>
    <property type="project" value="UniProtKB-KW"/>
</dbReference>
<gene>
    <name evidence="8" type="ORF">Fmac_031198</name>
</gene>
<evidence type="ECO:0000259" key="7">
    <source>
        <dbReference type="Pfam" id="PF20073"/>
    </source>
</evidence>
<dbReference type="Pfam" id="PF20073">
    <property type="entry name" value="DUF6469"/>
    <property type="match status" value="1"/>
</dbReference>
<reference evidence="8 9" key="1">
    <citation type="submission" date="2024-08" db="EMBL/GenBank/DDBJ databases">
        <title>Insights into the chromosomal genome structure of Flemingia macrophylla.</title>
        <authorList>
            <person name="Ding Y."/>
            <person name="Zhao Y."/>
            <person name="Bi W."/>
            <person name="Wu M."/>
            <person name="Zhao G."/>
            <person name="Gong Y."/>
            <person name="Li W."/>
            <person name="Zhang P."/>
        </authorList>
    </citation>
    <scope>NUCLEOTIDE SEQUENCE [LARGE SCALE GENOMIC DNA]</scope>
    <source>
        <strain evidence="8">DYQJB</strain>
        <tissue evidence="8">Leaf</tissue>
    </source>
</reference>
<dbReference type="SUPFAM" id="SSF52540">
    <property type="entry name" value="P-loop containing nucleoside triphosphate hydrolases"/>
    <property type="match status" value="1"/>
</dbReference>
<dbReference type="PANTHER" id="PTHR10887">
    <property type="entry name" value="DNA2/NAM7 HELICASE FAMILY"/>
    <property type="match status" value="1"/>
</dbReference>
<protein>
    <recommendedName>
        <fullName evidence="10">Helicase MAGATAMA 3</fullName>
    </recommendedName>
</protein>
<evidence type="ECO:0000313" key="8">
    <source>
        <dbReference type="EMBL" id="KAL2317322.1"/>
    </source>
</evidence>
<evidence type="ECO:0000256" key="4">
    <source>
        <dbReference type="ARBA" id="ARBA00022840"/>
    </source>
</evidence>
<dbReference type="AlphaFoldDB" id="A0ABD1L1C1"/>
<dbReference type="PANTHER" id="PTHR10887:SF522">
    <property type="entry name" value="P-LOOP CONTAINING NUCLEOSIDE TRIPHOSPHATE HYDROLASES SUPERFAMILY PROTEIN"/>
    <property type="match status" value="1"/>
</dbReference>
<comment type="caution">
    <text evidence="8">The sequence shown here is derived from an EMBL/GenBank/DDBJ whole genome shotgun (WGS) entry which is preliminary data.</text>
</comment>
<dbReference type="InterPro" id="IPR027417">
    <property type="entry name" value="P-loop_NTPase"/>
</dbReference>
<name>A0ABD1L1C1_9FABA</name>
<evidence type="ECO:0000256" key="2">
    <source>
        <dbReference type="ARBA" id="ARBA00022801"/>
    </source>
</evidence>
<dbReference type="GO" id="GO:0005694">
    <property type="term" value="C:chromosome"/>
    <property type="evidence" value="ECO:0007669"/>
    <property type="project" value="UniProtKB-ARBA"/>
</dbReference>
<evidence type="ECO:0000313" key="9">
    <source>
        <dbReference type="Proteomes" id="UP001603857"/>
    </source>
</evidence>
<dbReference type="Pfam" id="PF13087">
    <property type="entry name" value="AAA_12"/>
    <property type="match status" value="1"/>
</dbReference>
<dbReference type="InterPro" id="IPR047187">
    <property type="entry name" value="SF1_C_Upf1"/>
</dbReference>
<organism evidence="8 9">
    <name type="scientific">Flemingia macrophylla</name>
    <dbReference type="NCBI Taxonomy" id="520843"/>
    <lineage>
        <taxon>Eukaryota</taxon>
        <taxon>Viridiplantae</taxon>
        <taxon>Streptophyta</taxon>
        <taxon>Embryophyta</taxon>
        <taxon>Tracheophyta</taxon>
        <taxon>Spermatophyta</taxon>
        <taxon>Magnoliopsida</taxon>
        <taxon>eudicotyledons</taxon>
        <taxon>Gunneridae</taxon>
        <taxon>Pentapetalae</taxon>
        <taxon>rosids</taxon>
        <taxon>fabids</taxon>
        <taxon>Fabales</taxon>
        <taxon>Fabaceae</taxon>
        <taxon>Papilionoideae</taxon>
        <taxon>50 kb inversion clade</taxon>
        <taxon>NPAAA clade</taxon>
        <taxon>indigoferoid/millettioid clade</taxon>
        <taxon>Phaseoleae</taxon>
        <taxon>Flemingia</taxon>
    </lineage>
</organism>
<feature type="domain" description="DNA2/NAM7 helicase helicase" evidence="5">
    <location>
        <begin position="261"/>
        <end position="643"/>
    </location>
</feature>
<dbReference type="InterPro" id="IPR041677">
    <property type="entry name" value="DNA2/NAM7_AAA_11"/>
</dbReference>
<dbReference type="Gene3D" id="3.40.50.300">
    <property type="entry name" value="P-loop containing nucleotide triphosphate hydrolases"/>
    <property type="match status" value="2"/>
</dbReference>
<keyword evidence="4" id="KW-0067">ATP-binding</keyword>
<accession>A0ABD1L1C1</accession>
<proteinExistence type="predicted"/>
<dbReference type="Pfam" id="PF13086">
    <property type="entry name" value="AAA_11"/>
    <property type="match status" value="1"/>
</dbReference>
<evidence type="ECO:0000256" key="3">
    <source>
        <dbReference type="ARBA" id="ARBA00022806"/>
    </source>
</evidence>
<evidence type="ECO:0000259" key="5">
    <source>
        <dbReference type="Pfam" id="PF13086"/>
    </source>
</evidence>
<sequence>MDNNITRNGTEEDDDQASLLDIVFSWNLKDALNEDLYKHKVQKIPETFGSPSEYLNSFISPLIEETHSDLCQNLKGISRAPFCQILTVERSKFFKLPKDLFYLISVKKITDEVEDEVENFGKYDPQPGDLFALADVRPKNIGDLNRPKRYYHIAYVCGAPKDSDTGEILILSSKSMEDDIEPGFRRHITQELYAIRLLNLTTNIRIWKALHSPSDSENMKLIKQVLQPDLNGGENCPKCLCGVEDELLLSITGRTILRSQNLNQSQEDAISSCVNICDHKVITKLIWGPPGTGKTKTVACLLFHLLESKHRTLACAPTNTAVLEVAGRLHGLVNGSLGYETYGLGDMVLLGNKARMKVDSYPGLENVFLDYRVKNLVKCFSPLSGWNHNMESMIRLLENPKEEYSLYEKDMGLMSLEDFAMQNGSGVRNAYRASMPVNGGDCSMTFMDYLKKKSKDIIEKFFSYRDDKKKIMMTMEQFVKQRFGELTKNLKFLMQTLYTHLPKSFISLEDVKKMFVVMDLLSSVEVRLMACLGDCGEGKSVTHYFGSSREKVLSILSSLLKSISLPKGGIEKFCLLNARIILCTASGSINLYTEGMTPIRFLVIDEAAQLKECESAIPLQLPGLQRCILIGDEKQLPALVKSKIAEKAEFGRSLFERLVLLGYKKHMLNVQYRMHPSISLFPCKEFYDGKISDAPNVLERSYNKRFLDGEMYGSFSFINIAKGKEQFGRGGFSSKNVVESAAIVEIIGSLKKEFMRSRKNVSIGIISPYNAQVYEIQEKVKQYSSVSDPNFSVSVRSVDGFQGGEEDIIIISTVRSNGSGKVGFLSNKQRANVALTRARYCLWILGNAATLVNSDCVWKKLVLDAKKRDCFHNADDDKKLVRAIELAVFELELLEGSDQSRFKKINLDDKSETATTLCRPRKSRW</sequence>
<dbReference type="GO" id="GO:0005524">
    <property type="term" value="F:ATP binding"/>
    <property type="evidence" value="ECO:0007669"/>
    <property type="project" value="UniProtKB-KW"/>
</dbReference>
<dbReference type="InterPro" id="IPR045055">
    <property type="entry name" value="DNA2/NAM7-like"/>
</dbReference>
<keyword evidence="9" id="KW-1185">Reference proteome</keyword>
<dbReference type="InterPro" id="IPR041679">
    <property type="entry name" value="DNA2/NAM7-like_C"/>
</dbReference>
<keyword evidence="3" id="KW-0347">Helicase</keyword>
<keyword evidence="2" id="KW-0378">Hydrolase</keyword>
<evidence type="ECO:0000256" key="1">
    <source>
        <dbReference type="ARBA" id="ARBA00022741"/>
    </source>
</evidence>